<evidence type="ECO:0000313" key="1">
    <source>
        <dbReference type="EMBL" id="WVZ02377.1"/>
    </source>
</evidence>
<evidence type="ECO:0000313" key="2">
    <source>
        <dbReference type="Proteomes" id="UP001374535"/>
    </source>
</evidence>
<feature type="non-terminal residue" evidence="1">
    <location>
        <position position="1"/>
    </location>
</feature>
<dbReference type="AlphaFoldDB" id="A0AAQ3N4L7"/>
<organism evidence="1 2">
    <name type="scientific">Vigna mungo</name>
    <name type="common">Black gram</name>
    <name type="synonym">Phaseolus mungo</name>
    <dbReference type="NCBI Taxonomy" id="3915"/>
    <lineage>
        <taxon>Eukaryota</taxon>
        <taxon>Viridiplantae</taxon>
        <taxon>Streptophyta</taxon>
        <taxon>Embryophyta</taxon>
        <taxon>Tracheophyta</taxon>
        <taxon>Spermatophyta</taxon>
        <taxon>Magnoliopsida</taxon>
        <taxon>eudicotyledons</taxon>
        <taxon>Gunneridae</taxon>
        <taxon>Pentapetalae</taxon>
        <taxon>rosids</taxon>
        <taxon>fabids</taxon>
        <taxon>Fabales</taxon>
        <taxon>Fabaceae</taxon>
        <taxon>Papilionoideae</taxon>
        <taxon>50 kb inversion clade</taxon>
        <taxon>NPAAA clade</taxon>
        <taxon>indigoferoid/millettioid clade</taxon>
        <taxon>Phaseoleae</taxon>
        <taxon>Vigna</taxon>
    </lineage>
</organism>
<sequence>FRIHLQHLTIISSSPPKKTKTHHHPLHLSSPRTPFILPLTIQSHHLLQLHSQNSSISTHTFLCLLARDYNTYPNHKNRHPFCSPHTPRFITSAIIFYHPSQSSH</sequence>
<name>A0AAQ3N4L7_VIGMU</name>
<keyword evidence="2" id="KW-1185">Reference proteome</keyword>
<dbReference type="Proteomes" id="UP001374535">
    <property type="component" value="Chromosome 7"/>
</dbReference>
<accession>A0AAQ3N4L7</accession>
<reference evidence="1 2" key="1">
    <citation type="journal article" date="2023" name="Life. Sci Alliance">
        <title>Evolutionary insights into 3D genome organization and epigenetic landscape of Vigna mungo.</title>
        <authorList>
            <person name="Junaid A."/>
            <person name="Singh B."/>
            <person name="Bhatia S."/>
        </authorList>
    </citation>
    <scope>NUCLEOTIDE SEQUENCE [LARGE SCALE GENOMIC DNA]</scope>
    <source>
        <strain evidence="1">Urdbean</strain>
    </source>
</reference>
<gene>
    <name evidence="1" type="ORF">V8G54_023183</name>
</gene>
<proteinExistence type="predicted"/>
<dbReference type="EMBL" id="CP144694">
    <property type="protein sequence ID" value="WVZ02377.1"/>
    <property type="molecule type" value="Genomic_DNA"/>
</dbReference>
<protein>
    <submittedName>
        <fullName evidence="1">Uncharacterized protein</fullName>
    </submittedName>
</protein>